<sequence>MGTQVIVTEQQPTAGLLGKRFHIFGSGISFSMSPIIHNAGFKHHQLPHFYDIRESPGIEGVAHLIQHDTFGGASVTMPHKLQVHKYCDEITETAKSIGAINTLVVKSKDGKRVIMGDNTDWSGLYSIMSNHIEKTGRKPETGLVIGAGGASRAALYSMYRAQVNTIYIVNRTQSKAETVQEAFKSLFTIKVIPSLEDLLAKPDIIVGTIPADTTTEAQFANLFGPQGLCIEMSYKPRITPLLKMARRHPGWEIVTGVEVLLSQAFDQYSRWTDREAPKEIMVDAVMAHERRPAAL</sequence>
<evidence type="ECO:0000259" key="1">
    <source>
        <dbReference type="Pfam" id="PF01488"/>
    </source>
</evidence>
<accession>A0A0B7JQF4</accession>
<evidence type="ECO:0000313" key="5">
    <source>
        <dbReference type="EMBL" id="KAF9746664.1"/>
    </source>
</evidence>
<reference evidence="5" key="2">
    <citation type="submission" date="2020-10" db="EMBL/GenBank/DDBJ databases">
        <title>High-Quality Genome Resource of Clonostachys rosea strain S41 by Oxford Nanopore Long-Read Sequencing.</title>
        <authorList>
            <person name="Wang H."/>
        </authorList>
    </citation>
    <scope>NUCLEOTIDE SEQUENCE</scope>
    <source>
        <strain evidence="5">S41</strain>
    </source>
</reference>
<dbReference type="InterPro" id="IPR036291">
    <property type="entry name" value="NAD(P)-bd_dom_sf"/>
</dbReference>
<evidence type="ECO:0000313" key="4">
    <source>
        <dbReference type="EMBL" id="CEO44925.1"/>
    </source>
</evidence>
<dbReference type="GO" id="GO:0004764">
    <property type="term" value="F:shikimate 3-dehydrogenase (NADP+) activity"/>
    <property type="evidence" value="ECO:0007669"/>
    <property type="project" value="InterPro"/>
</dbReference>
<feature type="domain" description="Quinate/shikimate 5-dehydrogenase/glutamyl-tRNA reductase" evidence="1">
    <location>
        <begin position="141"/>
        <end position="212"/>
    </location>
</feature>
<dbReference type="InterPro" id="IPR013708">
    <property type="entry name" value="Shikimate_DH-bd_N"/>
</dbReference>
<evidence type="ECO:0008006" key="6">
    <source>
        <dbReference type="Google" id="ProtNLM"/>
    </source>
</evidence>
<organism evidence="4">
    <name type="scientific">Bionectria ochroleuca</name>
    <name type="common">Gliocladium roseum</name>
    <dbReference type="NCBI Taxonomy" id="29856"/>
    <lineage>
        <taxon>Eukaryota</taxon>
        <taxon>Fungi</taxon>
        <taxon>Dikarya</taxon>
        <taxon>Ascomycota</taxon>
        <taxon>Pezizomycotina</taxon>
        <taxon>Sordariomycetes</taxon>
        <taxon>Hypocreomycetidae</taxon>
        <taxon>Hypocreales</taxon>
        <taxon>Bionectriaceae</taxon>
        <taxon>Clonostachys</taxon>
    </lineage>
</organism>
<dbReference type="InterPro" id="IPR010110">
    <property type="entry name" value="Shikimate_DH_AroM-type"/>
</dbReference>
<dbReference type="UniPathway" id="UPA00053">
    <property type="reaction ID" value="UER00087"/>
</dbReference>
<name>A0A0B7JQF4_BIOOC</name>
<reference evidence="4" key="1">
    <citation type="submission" date="2015-01" db="EMBL/GenBank/DDBJ databases">
        <authorList>
            <person name="Durling Mikael"/>
        </authorList>
    </citation>
    <scope>NUCLEOTIDE SEQUENCE</scope>
</reference>
<dbReference type="GO" id="GO:0005737">
    <property type="term" value="C:cytoplasm"/>
    <property type="evidence" value="ECO:0007669"/>
    <property type="project" value="InterPro"/>
</dbReference>
<dbReference type="Gene3D" id="3.40.50.10860">
    <property type="entry name" value="Leucine Dehydrogenase, chain A, domain 1"/>
    <property type="match status" value="1"/>
</dbReference>
<dbReference type="Proteomes" id="UP000616885">
    <property type="component" value="Unassembled WGS sequence"/>
</dbReference>
<dbReference type="NCBIfam" id="TIGR01809">
    <property type="entry name" value="Shik-DH-AROM"/>
    <property type="match status" value="1"/>
</dbReference>
<dbReference type="PANTHER" id="PTHR21089:SF26">
    <property type="entry name" value="AROM POLYPEPTIDE, PUTATIVE-RELATED"/>
    <property type="match status" value="1"/>
</dbReference>
<dbReference type="SUPFAM" id="SSF53223">
    <property type="entry name" value="Aminoacid dehydrogenase-like, N-terminal domain"/>
    <property type="match status" value="1"/>
</dbReference>
<dbReference type="Pfam" id="PF08501">
    <property type="entry name" value="Shikimate_dh_N"/>
    <property type="match status" value="1"/>
</dbReference>
<dbReference type="AlphaFoldDB" id="A0A0B7JQF4"/>
<dbReference type="EMBL" id="CDPU01000001">
    <property type="protein sequence ID" value="CEO44925.1"/>
    <property type="molecule type" value="Genomic_DNA"/>
</dbReference>
<proteinExistence type="predicted"/>
<dbReference type="Gene3D" id="3.40.50.720">
    <property type="entry name" value="NAD(P)-binding Rossmann-like Domain"/>
    <property type="match status" value="1"/>
</dbReference>
<feature type="domain" description="SDH C-terminal" evidence="3">
    <location>
        <begin position="256"/>
        <end position="286"/>
    </location>
</feature>
<gene>
    <name evidence="4" type="ORF">BN869_000000980_1</name>
    <name evidence="5" type="ORF">IM811_003569</name>
</gene>
<feature type="domain" description="Shikimate dehydrogenase substrate binding N-terminal" evidence="2">
    <location>
        <begin position="23"/>
        <end position="103"/>
    </location>
</feature>
<dbReference type="InterPro" id="IPR022893">
    <property type="entry name" value="Shikimate_DH_fam"/>
</dbReference>
<dbReference type="Pfam" id="PF01488">
    <property type="entry name" value="Shikimate_DH"/>
    <property type="match status" value="1"/>
</dbReference>
<protein>
    <recommendedName>
        <fullName evidence="6">Shikimate dehydrogenase substrate binding N-terminal domain-containing protein</fullName>
    </recommendedName>
</protein>
<evidence type="ECO:0000259" key="3">
    <source>
        <dbReference type="Pfam" id="PF18317"/>
    </source>
</evidence>
<dbReference type="Pfam" id="PF18317">
    <property type="entry name" value="SDH_C"/>
    <property type="match status" value="1"/>
</dbReference>
<dbReference type="EMBL" id="JADCTT010000011">
    <property type="protein sequence ID" value="KAF9746664.1"/>
    <property type="molecule type" value="Genomic_DNA"/>
</dbReference>
<dbReference type="SUPFAM" id="SSF51735">
    <property type="entry name" value="NAD(P)-binding Rossmann-fold domains"/>
    <property type="match status" value="1"/>
</dbReference>
<dbReference type="InterPro" id="IPR046346">
    <property type="entry name" value="Aminoacid_DH-like_N_sf"/>
</dbReference>
<dbReference type="PANTHER" id="PTHR21089">
    <property type="entry name" value="SHIKIMATE DEHYDROGENASE"/>
    <property type="match status" value="1"/>
</dbReference>
<dbReference type="InterPro" id="IPR041121">
    <property type="entry name" value="SDH_C"/>
</dbReference>
<evidence type="ECO:0000259" key="2">
    <source>
        <dbReference type="Pfam" id="PF08501"/>
    </source>
</evidence>
<dbReference type="GO" id="GO:0009423">
    <property type="term" value="P:chorismate biosynthetic process"/>
    <property type="evidence" value="ECO:0007669"/>
    <property type="project" value="UniProtKB-UniPathway"/>
</dbReference>
<dbReference type="InterPro" id="IPR006151">
    <property type="entry name" value="Shikm_DH/Glu-tRNA_Rdtase"/>
</dbReference>
<dbReference type="GO" id="GO:0019632">
    <property type="term" value="P:shikimate metabolic process"/>
    <property type="evidence" value="ECO:0007669"/>
    <property type="project" value="TreeGrafter"/>
</dbReference>
<dbReference type="CDD" id="cd01065">
    <property type="entry name" value="NAD_bind_Shikimate_DH"/>
    <property type="match status" value="1"/>
</dbReference>